<dbReference type="InterPro" id="IPR031571">
    <property type="entry name" value="RcpC_dom"/>
</dbReference>
<dbReference type="NCBIfam" id="TIGR03177">
    <property type="entry name" value="pilus_cpaB"/>
    <property type="match status" value="1"/>
</dbReference>
<feature type="region of interest" description="Disordered" evidence="1">
    <location>
        <begin position="174"/>
        <end position="199"/>
    </location>
</feature>
<reference evidence="4" key="1">
    <citation type="submission" date="2017-05" db="EMBL/GenBank/DDBJ databases">
        <title>Complete and WGS of Bordetella genogroups.</title>
        <authorList>
            <person name="Spilker T."/>
            <person name="Lipuma J."/>
        </authorList>
    </citation>
    <scope>NUCLEOTIDE SEQUENCE [LARGE SCALE GENOMIC DNA]</scope>
    <source>
        <strain evidence="4">AU16122</strain>
    </source>
</reference>
<dbReference type="EMBL" id="NEVM01000005">
    <property type="protein sequence ID" value="OZI30480.1"/>
    <property type="molecule type" value="Genomic_DNA"/>
</dbReference>
<protein>
    <submittedName>
        <fullName evidence="3">Flp pilus assembly protein CpaB</fullName>
    </submittedName>
</protein>
<evidence type="ECO:0000313" key="3">
    <source>
        <dbReference type="EMBL" id="OZI30480.1"/>
    </source>
</evidence>
<evidence type="ECO:0000259" key="2">
    <source>
        <dbReference type="SMART" id="SM00858"/>
    </source>
</evidence>
<dbReference type="OrthoDB" id="8776995at2"/>
<evidence type="ECO:0000256" key="1">
    <source>
        <dbReference type="SAM" id="MobiDB-lite"/>
    </source>
</evidence>
<keyword evidence="4" id="KW-1185">Reference proteome</keyword>
<dbReference type="CDD" id="cd11614">
    <property type="entry name" value="SAF_CpaB_FlgA_like"/>
    <property type="match status" value="1"/>
</dbReference>
<comment type="caution">
    <text evidence="3">The sequence shown here is derived from an EMBL/GenBank/DDBJ whole genome shotgun (WGS) entry which is preliminary data.</text>
</comment>
<feature type="domain" description="SAF" evidence="2">
    <location>
        <begin position="49"/>
        <end position="109"/>
    </location>
</feature>
<sequence length="317" mass="32768">MSKVARIVALLLLLVALGLAWLATRIAVQPAPPPSAPAVARSQAAAPSYPVVVAARAIEAGARIDPASLAVAQWPVTPAGAFDAPARLADAVARVAIQPGEPVTQFQLARGLAAYLKPGERAVTIAVDEIVGAGNRIKPGDMVDVFIMLERGQEVGGTQARLLQSRMRVLAYGNRSLDGPDADEKTAAQRGGPPPAPRNAMLAVPVAQVNELLLAARSGRLQLALRAPGDDAVAAPELFPARQPVLAARADLDVGEKALAADAVNRAYAGDSLPQLSGQPPRKEAPAPLPAQAPRKARASGRSIEVVRGGQSETVSY</sequence>
<dbReference type="InterPro" id="IPR013974">
    <property type="entry name" value="SAF"/>
</dbReference>
<organism evidence="3 4">
    <name type="scientific">Bordetella genomosp. 10</name>
    <dbReference type="NCBI Taxonomy" id="1416804"/>
    <lineage>
        <taxon>Bacteria</taxon>
        <taxon>Pseudomonadati</taxon>
        <taxon>Pseudomonadota</taxon>
        <taxon>Betaproteobacteria</taxon>
        <taxon>Burkholderiales</taxon>
        <taxon>Alcaligenaceae</taxon>
        <taxon>Bordetella</taxon>
    </lineage>
</organism>
<dbReference type="Proteomes" id="UP000216020">
    <property type="component" value="Unassembled WGS sequence"/>
</dbReference>
<dbReference type="SMART" id="SM00858">
    <property type="entry name" value="SAF"/>
    <property type="match status" value="1"/>
</dbReference>
<evidence type="ECO:0000313" key="4">
    <source>
        <dbReference type="Proteomes" id="UP000216020"/>
    </source>
</evidence>
<dbReference type="Pfam" id="PF08666">
    <property type="entry name" value="SAF"/>
    <property type="match status" value="1"/>
</dbReference>
<dbReference type="InterPro" id="IPR017592">
    <property type="entry name" value="Pilus_assmbl_Flp-typ_CpaB"/>
</dbReference>
<dbReference type="RefSeq" id="WP_094854904.1">
    <property type="nucleotide sequence ID" value="NZ_NEVM01000005.1"/>
</dbReference>
<feature type="region of interest" description="Disordered" evidence="1">
    <location>
        <begin position="271"/>
        <end position="317"/>
    </location>
</feature>
<proteinExistence type="predicted"/>
<dbReference type="AlphaFoldDB" id="A0A261S100"/>
<accession>A0A261S100</accession>
<dbReference type="Pfam" id="PF16976">
    <property type="entry name" value="RcpC"/>
    <property type="match status" value="1"/>
</dbReference>
<name>A0A261S100_9BORD</name>
<gene>
    <name evidence="3" type="ORF">CAL29_20875</name>
</gene>